<organism evidence="1 2">
    <name type="scientific">Candidatus Nitrotoga arctica</name>
    <dbReference type="NCBI Taxonomy" id="453162"/>
    <lineage>
        <taxon>Bacteria</taxon>
        <taxon>Pseudomonadati</taxon>
        <taxon>Pseudomonadota</taxon>
        <taxon>Betaproteobacteria</taxon>
        <taxon>Nitrosomonadales</taxon>
        <taxon>Gallionellaceae</taxon>
        <taxon>Candidatus Nitrotoga</taxon>
    </lineage>
</organism>
<protein>
    <submittedName>
        <fullName evidence="1">Uncharacterized protein</fullName>
    </submittedName>
</protein>
<accession>A0ABN8ANR4</accession>
<reference evidence="1 2" key="1">
    <citation type="submission" date="2021-10" db="EMBL/GenBank/DDBJ databases">
        <authorList>
            <person name="Koch H."/>
        </authorList>
    </citation>
    <scope>NUCLEOTIDE SEQUENCE [LARGE SCALE GENOMIC DNA]</scope>
    <source>
        <strain evidence="1">6680</strain>
    </source>
</reference>
<gene>
    <name evidence="1" type="ORF">NTG6680_0842</name>
</gene>
<dbReference type="Proteomes" id="UP000839052">
    <property type="component" value="Chromosome"/>
</dbReference>
<evidence type="ECO:0000313" key="1">
    <source>
        <dbReference type="EMBL" id="CAG9932095.1"/>
    </source>
</evidence>
<evidence type="ECO:0000313" key="2">
    <source>
        <dbReference type="Proteomes" id="UP000839052"/>
    </source>
</evidence>
<dbReference type="EMBL" id="OU912926">
    <property type="protein sequence ID" value="CAG9932095.1"/>
    <property type="molecule type" value="Genomic_DNA"/>
</dbReference>
<keyword evidence="2" id="KW-1185">Reference proteome</keyword>
<proteinExistence type="predicted"/>
<sequence>MVHFELRTYAILFRSPVSLNSGNGGINKAEIARTAGLKPKFYMARTFWRLSWSWVIQDVFDSRTNQLAGKIHRRLIALC</sequence>
<name>A0ABN8ANR4_9PROT</name>